<protein>
    <submittedName>
        <fullName evidence="2">Uncharacterized protein</fullName>
    </submittedName>
</protein>
<feature type="compositionally biased region" description="Polar residues" evidence="1">
    <location>
        <begin position="194"/>
        <end position="214"/>
    </location>
</feature>
<feature type="compositionally biased region" description="Acidic residues" evidence="1">
    <location>
        <begin position="967"/>
        <end position="979"/>
    </location>
</feature>
<feature type="compositionally biased region" description="Low complexity" evidence="1">
    <location>
        <begin position="1"/>
        <end position="20"/>
    </location>
</feature>
<evidence type="ECO:0000256" key="1">
    <source>
        <dbReference type="SAM" id="MobiDB-lite"/>
    </source>
</evidence>
<feature type="compositionally biased region" description="Low complexity" evidence="1">
    <location>
        <begin position="499"/>
        <end position="511"/>
    </location>
</feature>
<feature type="compositionally biased region" description="Basic and acidic residues" evidence="1">
    <location>
        <begin position="240"/>
        <end position="258"/>
    </location>
</feature>
<keyword evidence="3" id="KW-1185">Reference proteome</keyword>
<name>A0A2P5IFF4_DIAHE</name>
<feature type="region of interest" description="Disordered" evidence="1">
    <location>
        <begin position="1044"/>
        <end position="1066"/>
    </location>
</feature>
<accession>A0A2P5IFF4</accession>
<proteinExistence type="predicted"/>
<feature type="compositionally biased region" description="Basic and acidic residues" evidence="1">
    <location>
        <begin position="400"/>
        <end position="411"/>
    </location>
</feature>
<feature type="region of interest" description="Disordered" evidence="1">
    <location>
        <begin position="390"/>
        <end position="428"/>
    </location>
</feature>
<evidence type="ECO:0000313" key="2">
    <source>
        <dbReference type="EMBL" id="POS81232.1"/>
    </source>
</evidence>
<feature type="compositionally biased region" description="Acidic residues" evidence="1">
    <location>
        <begin position="619"/>
        <end position="637"/>
    </location>
</feature>
<dbReference type="EMBL" id="MAVT02000015">
    <property type="protein sequence ID" value="POS81232.1"/>
    <property type="molecule type" value="Genomic_DNA"/>
</dbReference>
<gene>
    <name evidence="2" type="ORF">DHEL01_v200386</name>
</gene>
<dbReference type="Proteomes" id="UP000094444">
    <property type="component" value="Unassembled WGS sequence"/>
</dbReference>
<feature type="compositionally biased region" description="Acidic residues" evidence="1">
    <location>
        <begin position="836"/>
        <end position="845"/>
    </location>
</feature>
<feature type="compositionally biased region" description="Low complexity" evidence="1">
    <location>
        <begin position="896"/>
        <end position="907"/>
    </location>
</feature>
<evidence type="ECO:0000313" key="3">
    <source>
        <dbReference type="Proteomes" id="UP000094444"/>
    </source>
</evidence>
<feature type="compositionally biased region" description="Polar residues" evidence="1">
    <location>
        <begin position="116"/>
        <end position="146"/>
    </location>
</feature>
<feature type="compositionally biased region" description="Basic and acidic residues" evidence="1">
    <location>
        <begin position="266"/>
        <end position="283"/>
    </location>
</feature>
<dbReference type="OrthoDB" id="1922977at2759"/>
<reference evidence="2" key="1">
    <citation type="submission" date="2017-09" db="EMBL/GenBank/DDBJ databases">
        <title>Polyketide synthases of a Diaporthe helianthi virulent isolate.</title>
        <authorList>
            <person name="Baroncelli R."/>
        </authorList>
    </citation>
    <scope>NUCLEOTIDE SEQUENCE [LARGE SCALE GENOMIC DNA]</scope>
    <source>
        <strain evidence="2">7/96</strain>
    </source>
</reference>
<feature type="region of interest" description="Disordered" evidence="1">
    <location>
        <begin position="828"/>
        <end position="1029"/>
    </location>
</feature>
<feature type="region of interest" description="Disordered" evidence="1">
    <location>
        <begin position="1"/>
        <end position="47"/>
    </location>
</feature>
<dbReference type="STRING" id="158607.A0A2P5IFF4"/>
<organism evidence="2 3">
    <name type="scientific">Diaporthe helianthi</name>
    <dbReference type="NCBI Taxonomy" id="158607"/>
    <lineage>
        <taxon>Eukaryota</taxon>
        <taxon>Fungi</taxon>
        <taxon>Dikarya</taxon>
        <taxon>Ascomycota</taxon>
        <taxon>Pezizomycotina</taxon>
        <taxon>Sordariomycetes</taxon>
        <taxon>Sordariomycetidae</taxon>
        <taxon>Diaporthales</taxon>
        <taxon>Diaporthaceae</taxon>
        <taxon>Diaporthe</taxon>
    </lineage>
</organism>
<sequence>MSHYPYGYGYKGQQPPQQQYPFPPYGAYPAPGYGTQPPPQQQLPPATAEYYASTQSAYDYNANNIPGLGTPLTAPQFPVPYAGQWNQPGYATSTTSAAYPAYNASPFVPTPPALPSQANSRANVPVPQESQPKSQFRQDSSHVQNKTHPKEDQLKEQAKQPLKETESQDEGEISDGEFDDLYEDVYDQPVAQPKTKTVSPVSSEEHTAGSTDQAANFYDTEMDEASAPSGHPGAATNKARGNELSKEQDLSRTERDRSGSYSPHLSPREIELEDQKQQAKENDSQGVIKSIGNASTPVLSSPSNSPGVQDQVHVFSIHGKEAAVATGQTDSAVDSTQSSRSLPEAQNEAKKAILRLLPHGVKYQTYLDEGFDEKVVKDLFTQLHLTPVVAESSASAKPADAQEHKTKDQDTKPAPTSPADVMAKKQEERKDKIARLLAEKKAKAAAEATIQSKAPSVPASIGASTTSATPATKTTTQAQKNLLLQQKMEALRKAQEARTQQGGQQTKQTPTLSEAPKNDSSTQKLSSASTIAKQTPAVSNTVQVSASSATLPTPQDPPRQPASRPTPGFQSPVLPGLSNKPINQRKRPVAADFVDYQAKAVKRPFVPSLQASSLVISVSDDEDEDDEDVEMEVDSATEDSPVPTQQTFNLPRRGPSVRDYPPLTNSGPTRHIGSPAPGTPGGKTATVDLKAMEKAIADYKRKIQEAEARAKVKTSTGSSTPRSPSAGGRTPTEQATRPVAQPVVSTGDVDDKNGPSNQLLREAEAAKIAKPQSFSPPNMHSKAERRVRKASAHPPGLSIKLRDKIAELKRMEEEKRRLQAEIDAELAQQQRMEREDMGDDTEELGSDSAGGHISETVPANKAAVSGDPGQDEAEQILTDEPLHLMPMELESSPGKSDSGAESSTSASFPPVAAAVGETGSNELHTHESDLAGDASQPPPHQPAEILAAIAMSSPSEERVVAVADSNTSDDYEPPDEAGDDLGLKYSPPFTPAPAENVQNTDTSGGGSQETASPPAMPSQISTATKPNDDPTIEARADFFAHPSARTANVSREDAHESVPPSETSFTNYESPLRYYHAFRFHPKYRSSVPMNWRGKTAPEETLASFSIFRTWLLRVSRVSLVAGPLTVVIRPPAYPSKADRDFLTLPDDKIILELGSSDDLAGDQKKTFNNGLRELVASFQKSKIRDFRTIAQGIVEFRRRFLGDSSRVLHLDGVSI</sequence>
<feature type="region of interest" description="Disordered" evidence="1">
    <location>
        <begin position="618"/>
        <end position="685"/>
    </location>
</feature>
<feature type="compositionally biased region" description="Basic and acidic residues" evidence="1">
    <location>
        <begin position="148"/>
        <end position="166"/>
    </location>
</feature>
<feature type="compositionally biased region" description="Low complexity" evidence="1">
    <location>
        <begin position="463"/>
        <end position="474"/>
    </location>
</feature>
<feature type="region of interest" description="Disordered" evidence="1">
    <location>
        <begin position="110"/>
        <end position="284"/>
    </location>
</feature>
<feature type="compositionally biased region" description="Acidic residues" evidence="1">
    <location>
        <begin position="167"/>
        <end position="186"/>
    </location>
</feature>
<feature type="region of interest" description="Disordered" evidence="1">
    <location>
        <begin position="491"/>
        <end position="585"/>
    </location>
</feature>
<comment type="caution">
    <text evidence="2">The sequence shown here is derived from an EMBL/GenBank/DDBJ whole genome shotgun (WGS) entry which is preliminary data.</text>
</comment>
<feature type="compositionally biased region" description="Low complexity" evidence="1">
    <location>
        <begin position="714"/>
        <end position="729"/>
    </location>
</feature>
<feature type="compositionally biased region" description="Polar residues" evidence="1">
    <location>
        <begin position="518"/>
        <end position="553"/>
    </location>
</feature>
<dbReference type="AlphaFoldDB" id="A0A2P5IFF4"/>
<feature type="region of interest" description="Disordered" evidence="1">
    <location>
        <begin position="447"/>
        <end position="474"/>
    </location>
</feature>
<feature type="region of interest" description="Disordered" evidence="1">
    <location>
        <begin position="706"/>
        <end position="798"/>
    </location>
</feature>
<dbReference type="InParanoid" id="A0A2P5IFF4"/>